<proteinExistence type="predicted"/>
<keyword evidence="3" id="KW-1185">Reference proteome</keyword>
<comment type="caution">
    <text evidence="2">The sequence shown here is derived from an EMBL/GenBank/DDBJ whole genome shotgun (WGS) entry which is preliminary data.</text>
</comment>
<organism evidence="2 3">
    <name type="scientific">Seiridium unicorne</name>
    <dbReference type="NCBI Taxonomy" id="138068"/>
    <lineage>
        <taxon>Eukaryota</taxon>
        <taxon>Fungi</taxon>
        <taxon>Dikarya</taxon>
        <taxon>Ascomycota</taxon>
        <taxon>Pezizomycotina</taxon>
        <taxon>Sordariomycetes</taxon>
        <taxon>Xylariomycetidae</taxon>
        <taxon>Amphisphaeriales</taxon>
        <taxon>Sporocadaceae</taxon>
        <taxon>Seiridium</taxon>
    </lineage>
</organism>
<evidence type="ECO:0000313" key="2">
    <source>
        <dbReference type="EMBL" id="KAK9425533.1"/>
    </source>
</evidence>
<evidence type="ECO:0000256" key="1">
    <source>
        <dbReference type="SAM" id="MobiDB-lite"/>
    </source>
</evidence>
<feature type="compositionally biased region" description="Polar residues" evidence="1">
    <location>
        <begin position="8"/>
        <end position="21"/>
    </location>
</feature>
<reference evidence="2 3" key="1">
    <citation type="journal article" date="2024" name="J. Plant Pathol.">
        <title>Sequence and assembly of the genome of Seiridium unicorne, isolate CBS 538.82, causal agent of cypress canker disease.</title>
        <authorList>
            <person name="Scali E."/>
            <person name="Rocca G.D."/>
            <person name="Danti R."/>
            <person name="Garbelotto M."/>
            <person name="Barberini S."/>
            <person name="Baroncelli R."/>
            <person name="Emiliani G."/>
        </authorList>
    </citation>
    <scope>NUCLEOTIDE SEQUENCE [LARGE SCALE GENOMIC DNA]</scope>
    <source>
        <strain evidence="2 3">BM-138-508</strain>
    </source>
</reference>
<feature type="compositionally biased region" description="Polar residues" evidence="1">
    <location>
        <begin position="43"/>
        <end position="52"/>
    </location>
</feature>
<dbReference type="Proteomes" id="UP001408356">
    <property type="component" value="Unassembled WGS sequence"/>
</dbReference>
<sequence>MVAFPQPELSQPSASVGSPGTSSGLGIIDWCDLTAEHQRTQSHRGTSVSGRSDQMRGRDQGATLLETRQVWFSNRAFLTGPGRPAMSGSTKGRGALEVSHLSLSSIRASSATSDCCAVRIDMMNVDVDPADLERVHCP</sequence>
<evidence type="ECO:0000313" key="3">
    <source>
        <dbReference type="Proteomes" id="UP001408356"/>
    </source>
</evidence>
<dbReference type="EMBL" id="JARVKF010000014">
    <property type="protein sequence ID" value="KAK9425533.1"/>
    <property type="molecule type" value="Genomic_DNA"/>
</dbReference>
<accession>A0ABR2VFW9</accession>
<name>A0ABR2VFW9_9PEZI</name>
<feature type="region of interest" description="Disordered" evidence="1">
    <location>
        <begin position="1"/>
        <end position="21"/>
    </location>
</feature>
<feature type="region of interest" description="Disordered" evidence="1">
    <location>
        <begin position="37"/>
        <end position="57"/>
    </location>
</feature>
<gene>
    <name evidence="2" type="ORF">SUNI508_12917</name>
</gene>
<protein>
    <submittedName>
        <fullName evidence="2">Uncharacterized protein</fullName>
    </submittedName>
</protein>